<gene>
    <name evidence="6" type="ordered locus">Sthe_2984</name>
</gene>
<evidence type="ECO:0000259" key="5">
    <source>
        <dbReference type="PROSITE" id="PS50937"/>
    </source>
</evidence>
<evidence type="ECO:0000313" key="6">
    <source>
        <dbReference type="EMBL" id="ACZ40387.1"/>
    </source>
</evidence>
<reference evidence="7" key="1">
    <citation type="submission" date="2009-11" db="EMBL/GenBank/DDBJ databases">
        <title>The complete chromosome 2 of Sphaerobacter thermophilus DSM 20745.</title>
        <authorList>
            <person name="Lucas S."/>
            <person name="Copeland A."/>
            <person name="Lapidus A."/>
            <person name="Glavina del Rio T."/>
            <person name="Dalin E."/>
            <person name="Tice H."/>
            <person name="Bruce D."/>
            <person name="Goodwin L."/>
            <person name="Pitluck S."/>
            <person name="Kyrpides N."/>
            <person name="Mavromatis K."/>
            <person name="Ivanova N."/>
            <person name="Mikhailova N."/>
            <person name="LaButti K.M."/>
            <person name="Clum A."/>
            <person name="Sun H.I."/>
            <person name="Brettin T."/>
            <person name="Detter J.C."/>
            <person name="Han C."/>
            <person name="Larimer F."/>
            <person name="Land M."/>
            <person name="Hauser L."/>
            <person name="Markowitz V."/>
            <person name="Cheng J.F."/>
            <person name="Hugenholtz P."/>
            <person name="Woyke T."/>
            <person name="Wu D."/>
            <person name="Steenblock K."/>
            <person name="Schneider S."/>
            <person name="Pukall R."/>
            <person name="Goeker M."/>
            <person name="Klenk H.P."/>
            <person name="Eisen J.A."/>
        </authorList>
    </citation>
    <scope>NUCLEOTIDE SEQUENCE [LARGE SCALE GENOMIC DNA]</scope>
    <source>
        <strain evidence="7">ATCC 49802 / DSM 20745 / S 6022</strain>
    </source>
</reference>
<dbReference type="AlphaFoldDB" id="D1C994"/>
<protein>
    <submittedName>
        <fullName evidence="6">Transcriptional regulator, MerR family</fullName>
    </submittedName>
</protein>
<dbReference type="SUPFAM" id="SSF46955">
    <property type="entry name" value="Putative DNA-binding domain"/>
    <property type="match status" value="1"/>
</dbReference>
<evidence type="ECO:0000256" key="2">
    <source>
        <dbReference type="ARBA" id="ARBA00023125"/>
    </source>
</evidence>
<reference evidence="6 7" key="2">
    <citation type="journal article" date="2010" name="Stand. Genomic Sci.">
        <title>Complete genome sequence of Desulfohalobium retbaense type strain (HR(100)).</title>
        <authorList>
            <person name="Spring S."/>
            <person name="Nolan M."/>
            <person name="Lapidus A."/>
            <person name="Glavina Del Rio T."/>
            <person name="Copeland A."/>
            <person name="Tice H."/>
            <person name="Cheng J.F."/>
            <person name="Lucas S."/>
            <person name="Land M."/>
            <person name="Chen F."/>
            <person name="Bruce D."/>
            <person name="Goodwin L."/>
            <person name="Pitluck S."/>
            <person name="Ivanova N."/>
            <person name="Mavromatis K."/>
            <person name="Mikhailova N."/>
            <person name="Pati A."/>
            <person name="Chen A."/>
            <person name="Palaniappan K."/>
            <person name="Hauser L."/>
            <person name="Chang Y.J."/>
            <person name="Jeffries C.D."/>
            <person name="Munk C."/>
            <person name="Kiss H."/>
            <person name="Chain P."/>
            <person name="Han C."/>
            <person name="Brettin T."/>
            <person name="Detter J.C."/>
            <person name="Schuler E."/>
            <person name="Goker M."/>
            <person name="Rohde M."/>
            <person name="Bristow J."/>
            <person name="Eisen J.A."/>
            <person name="Markowitz V."/>
            <person name="Hugenholtz P."/>
            <person name="Kyrpides N.C."/>
            <person name="Klenk H.P."/>
        </authorList>
    </citation>
    <scope>NUCLEOTIDE SEQUENCE [LARGE SCALE GENOMIC DNA]</scope>
    <source>
        <strain evidence="7">ATCC 49802 / DSM 20745 / S 6022</strain>
    </source>
</reference>
<keyword evidence="1" id="KW-0805">Transcription regulation</keyword>
<dbReference type="STRING" id="479434.Sthe_2984"/>
<feature type="region of interest" description="Disordered" evidence="4">
    <location>
        <begin position="129"/>
        <end position="164"/>
    </location>
</feature>
<evidence type="ECO:0000256" key="1">
    <source>
        <dbReference type="ARBA" id="ARBA00023015"/>
    </source>
</evidence>
<dbReference type="GO" id="GO:0003677">
    <property type="term" value="F:DNA binding"/>
    <property type="evidence" value="ECO:0007669"/>
    <property type="project" value="UniProtKB-KW"/>
</dbReference>
<dbReference type="eggNOG" id="COG0789">
    <property type="taxonomic scope" value="Bacteria"/>
</dbReference>
<dbReference type="KEGG" id="sti:Sthe_2984"/>
<keyword evidence="2" id="KW-0238">DNA-binding</keyword>
<dbReference type="CDD" id="cd04770">
    <property type="entry name" value="HTH_HMRTR"/>
    <property type="match status" value="1"/>
</dbReference>
<dbReference type="InterPro" id="IPR009061">
    <property type="entry name" value="DNA-bd_dom_put_sf"/>
</dbReference>
<proteinExistence type="predicted"/>
<dbReference type="GO" id="GO:0003700">
    <property type="term" value="F:DNA-binding transcription factor activity"/>
    <property type="evidence" value="ECO:0007669"/>
    <property type="project" value="InterPro"/>
</dbReference>
<dbReference type="EMBL" id="CP001824">
    <property type="protein sequence ID" value="ACZ40387.1"/>
    <property type="molecule type" value="Genomic_DNA"/>
</dbReference>
<dbReference type="HOGENOM" id="CLU_060077_2_2_0"/>
<evidence type="ECO:0000313" key="7">
    <source>
        <dbReference type="Proteomes" id="UP000002027"/>
    </source>
</evidence>
<feature type="domain" description="HTH merR-type" evidence="5">
    <location>
        <begin position="1"/>
        <end position="69"/>
    </location>
</feature>
<dbReference type="Gene3D" id="1.10.1660.10">
    <property type="match status" value="1"/>
</dbReference>
<dbReference type="InterPro" id="IPR047057">
    <property type="entry name" value="MerR_fam"/>
</dbReference>
<dbReference type="PANTHER" id="PTHR30204">
    <property type="entry name" value="REDOX-CYCLING DRUG-SENSING TRANSCRIPTIONAL ACTIVATOR SOXR"/>
    <property type="match status" value="1"/>
</dbReference>
<dbReference type="Proteomes" id="UP000002027">
    <property type="component" value="Chromosome 2"/>
</dbReference>
<dbReference type="PROSITE" id="PS00552">
    <property type="entry name" value="HTH_MERR_1"/>
    <property type="match status" value="1"/>
</dbReference>
<dbReference type="FunCoup" id="D1C994">
    <property type="interactions" value="34"/>
</dbReference>
<evidence type="ECO:0000256" key="3">
    <source>
        <dbReference type="ARBA" id="ARBA00023163"/>
    </source>
</evidence>
<dbReference type="PANTHER" id="PTHR30204:SF94">
    <property type="entry name" value="HEAVY METAL-DEPENDENT TRANSCRIPTIONAL REGULATOR HI_0293-RELATED"/>
    <property type="match status" value="1"/>
</dbReference>
<keyword evidence="7" id="KW-1185">Reference proteome</keyword>
<keyword evidence="3" id="KW-0804">Transcription</keyword>
<dbReference type="RefSeq" id="WP_012873422.1">
    <property type="nucleotide sequence ID" value="NC_013524.1"/>
</dbReference>
<dbReference type="Pfam" id="PF13411">
    <property type="entry name" value="MerR_1"/>
    <property type="match status" value="1"/>
</dbReference>
<dbReference type="SMART" id="SM00422">
    <property type="entry name" value="HTH_MERR"/>
    <property type="match status" value="1"/>
</dbReference>
<name>D1C994_SPHTD</name>
<accession>D1C994</accession>
<dbReference type="PRINTS" id="PR00040">
    <property type="entry name" value="HTHMERR"/>
</dbReference>
<dbReference type="InterPro" id="IPR000551">
    <property type="entry name" value="MerR-type_HTH_dom"/>
</dbReference>
<sequence length="164" mass="18440">MRIGELAAELGLNPKTLRYYEAIGLLPAPRRTPAGYRLYSDTDRERLRFILKARAVGLTLEEIREVLAVRGDGRRPCEHVLTLLDRKLAAVDEQLRALAEFRAELLTLRDTAAGAMSTDSCVCGIIERHEPAQRDQTPPLTAAPRPARPRRRERPPALDRQQPA</sequence>
<dbReference type="InParanoid" id="D1C994"/>
<organism evidence="6 7">
    <name type="scientific">Sphaerobacter thermophilus (strain ATCC 49802 / DSM 20745 / KCCM 41009 / NCIMB 13125 / S 6022)</name>
    <dbReference type="NCBI Taxonomy" id="479434"/>
    <lineage>
        <taxon>Bacteria</taxon>
        <taxon>Pseudomonadati</taxon>
        <taxon>Thermomicrobiota</taxon>
        <taxon>Thermomicrobia</taxon>
        <taxon>Sphaerobacterales</taxon>
        <taxon>Sphaerobacterineae</taxon>
        <taxon>Sphaerobacteraceae</taxon>
        <taxon>Sphaerobacter</taxon>
    </lineage>
</organism>
<evidence type="ECO:0000256" key="4">
    <source>
        <dbReference type="SAM" id="MobiDB-lite"/>
    </source>
</evidence>
<dbReference type="PROSITE" id="PS50937">
    <property type="entry name" value="HTH_MERR_2"/>
    <property type="match status" value="1"/>
</dbReference>
<dbReference type="OrthoDB" id="9791488at2"/>